<keyword evidence="3" id="KW-1185">Reference proteome</keyword>
<evidence type="ECO:0000313" key="2">
    <source>
        <dbReference type="EnsemblMetazoa" id="GAUT044235-PA"/>
    </source>
</evidence>
<keyword evidence="1" id="KW-1133">Transmembrane helix</keyword>
<protein>
    <submittedName>
        <fullName evidence="2">Uncharacterized protein</fullName>
    </submittedName>
</protein>
<dbReference type="VEuPathDB" id="VectorBase:GAUT044235"/>
<dbReference type="Gene3D" id="1.10.8.60">
    <property type="match status" value="1"/>
</dbReference>
<reference evidence="2" key="1">
    <citation type="submission" date="2020-05" db="UniProtKB">
        <authorList>
            <consortium name="EnsemblMetazoa"/>
        </authorList>
    </citation>
    <scope>IDENTIFICATION</scope>
    <source>
        <strain evidence="2">TTRI</strain>
    </source>
</reference>
<feature type="transmembrane region" description="Helical" evidence="1">
    <location>
        <begin position="71"/>
        <end position="90"/>
    </location>
</feature>
<proteinExistence type="predicted"/>
<sequence length="173" mass="19645">MKSRFSIVTESNRFTMALPMPFDIADALNITTTAAASFHTIRPLFHSLFQRLRGVTHTACLANCLLPKFSLTPTVMIAIQFLFLVWYSPVRTLRTKQNNMLSETSYPRKTNVSNDVNFEELVRPTDDFNGAQCKAEAGMIALRRPATQVTHKDFIDAIMEVQAKEKANFNYYA</sequence>
<dbReference type="STRING" id="7395.A0A1A9VQD4"/>
<dbReference type="Proteomes" id="UP000078200">
    <property type="component" value="Unassembled WGS sequence"/>
</dbReference>
<evidence type="ECO:0000256" key="1">
    <source>
        <dbReference type="SAM" id="Phobius"/>
    </source>
</evidence>
<name>A0A1A9VQD4_GLOAU</name>
<keyword evidence="1" id="KW-0812">Transmembrane</keyword>
<evidence type="ECO:0000313" key="3">
    <source>
        <dbReference type="Proteomes" id="UP000078200"/>
    </source>
</evidence>
<dbReference type="EnsemblMetazoa" id="GAUT044235-RA">
    <property type="protein sequence ID" value="GAUT044235-PA"/>
    <property type="gene ID" value="GAUT044235"/>
</dbReference>
<organism evidence="2 3">
    <name type="scientific">Glossina austeni</name>
    <name type="common">Savannah tsetse fly</name>
    <dbReference type="NCBI Taxonomy" id="7395"/>
    <lineage>
        <taxon>Eukaryota</taxon>
        <taxon>Metazoa</taxon>
        <taxon>Ecdysozoa</taxon>
        <taxon>Arthropoda</taxon>
        <taxon>Hexapoda</taxon>
        <taxon>Insecta</taxon>
        <taxon>Pterygota</taxon>
        <taxon>Neoptera</taxon>
        <taxon>Endopterygota</taxon>
        <taxon>Diptera</taxon>
        <taxon>Brachycera</taxon>
        <taxon>Muscomorpha</taxon>
        <taxon>Hippoboscoidea</taxon>
        <taxon>Glossinidae</taxon>
        <taxon>Glossina</taxon>
    </lineage>
</organism>
<accession>A0A1A9VQD4</accession>
<keyword evidence="1" id="KW-0472">Membrane</keyword>
<dbReference type="AlphaFoldDB" id="A0A1A9VQD4"/>